<dbReference type="InterPro" id="IPR020843">
    <property type="entry name" value="ER"/>
</dbReference>
<feature type="domain" description="Enoyl reductase (ER)" evidence="1">
    <location>
        <begin position="11"/>
        <end position="319"/>
    </location>
</feature>
<evidence type="ECO:0000259" key="1">
    <source>
        <dbReference type="SMART" id="SM00829"/>
    </source>
</evidence>
<keyword evidence="3" id="KW-1185">Reference proteome</keyword>
<keyword evidence="2" id="KW-0560">Oxidoreductase</keyword>
<dbReference type="InterPro" id="IPR002347">
    <property type="entry name" value="SDR_fam"/>
</dbReference>
<organism evidence="2 3">
    <name type="scientific">Kineosporia succinea</name>
    <dbReference type="NCBI Taxonomy" id="84632"/>
    <lineage>
        <taxon>Bacteria</taxon>
        <taxon>Bacillati</taxon>
        <taxon>Actinomycetota</taxon>
        <taxon>Actinomycetes</taxon>
        <taxon>Kineosporiales</taxon>
        <taxon>Kineosporiaceae</taxon>
        <taxon>Kineosporia</taxon>
    </lineage>
</organism>
<gene>
    <name evidence="2" type="ORF">J2S57_006332</name>
</gene>
<dbReference type="CDD" id="cd08241">
    <property type="entry name" value="QOR1"/>
    <property type="match status" value="1"/>
</dbReference>
<dbReference type="EC" id="1.6.5.5" evidence="2"/>
<reference evidence="2 3" key="1">
    <citation type="submission" date="2023-07" db="EMBL/GenBank/DDBJ databases">
        <title>Sequencing the genomes of 1000 actinobacteria strains.</title>
        <authorList>
            <person name="Klenk H.-P."/>
        </authorList>
    </citation>
    <scope>NUCLEOTIDE SEQUENCE [LARGE SCALE GENOMIC DNA]</scope>
    <source>
        <strain evidence="2 3">DSM 44388</strain>
    </source>
</reference>
<dbReference type="InterPro" id="IPR013149">
    <property type="entry name" value="ADH-like_C"/>
</dbReference>
<dbReference type="Proteomes" id="UP001235712">
    <property type="component" value="Unassembled WGS sequence"/>
</dbReference>
<dbReference type="SMART" id="SM00829">
    <property type="entry name" value="PKS_ER"/>
    <property type="match status" value="1"/>
</dbReference>
<comment type="caution">
    <text evidence="2">The sequence shown here is derived from an EMBL/GenBank/DDBJ whole genome shotgun (WGS) entry which is preliminary data.</text>
</comment>
<dbReference type="Gene3D" id="3.40.50.720">
    <property type="entry name" value="NAD(P)-binding Rossmann-like Domain"/>
    <property type="match status" value="1"/>
</dbReference>
<dbReference type="InterPro" id="IPR036291">
    <property type="entry name" value="NAD(P)-bd_dom_sf"/>
</dbReference>
<evidence type="ECO:0000313" key="3">
    <source>
        <dbReference type="Proteomes" id="UP001235712"/>
    </source>
</evidence>
<evidence type="ECO:0000313" key="2">
    <source>
        <dbReference type="EMBL" id="MDP9830583.1"/>
    </source>
</evidence>
<dbReference type="SUPFAM" id="SSF50129">
    <property type="entry name" value="GroES-like"/>
    <property type="match status" value="1"/>
</dbReference>
<dbReference type="GO" id="GO:0003960">
    <property type="term" value="F:quinone reductase (NADPH) activity"/>
    <property type="evidence" value="ECO:0007669"/>
    <property type="project" value="UniProtKB-EC"/>
</dbReference>
<dbReference type="InterPro" id="IPR002364">
    <property type="entry name" value="Quin_OxRdtase/zeta-crystal_CS"/>
</dbReference>
<dbReference type="InterPro" id="IPR013154">
    <property type="entry name" value="ADH-like_N"/>
</dbReference>
<dbReference type="PANTHER" id="PTHR43677">
    <property type="entry name" value="SHORT-CHAIN DEHYDROGENASE/REDUCTASE"/>
    <property type="match status" value="1"/>
</dbReference>
<protein>
    <submittedName>
        <fullName evidence="2">NADPH2:quinone reductase</fullName>
        <ecNumber evidence="2">1.6.5.5</ecNumber>
    </submittedName>
</protein>
<dbReference type="PRINTS" id="PR00081">
    <property type="entry name" value="GDHRDH"/>
</dbReference>
<accession>A0ABT9PD06</accession>
<dbReference type="Gene3D" id="3.90.180.10">
    <property type="entry name" value="Medium-chain alcohol dehydrogenases, catalytic domain"/>
    <property type="match status" value="1"/>
</dbReference>
<dbReference type="PANTHER" id="PTHR43677:SF4">
    <property type="entry name" value="QUINONE OXIDOREDUCTASE-LIKE PROTEIN 2"/>
    <property type="match status" value="1"/>
</dbReference>
<dbReference type="EMBL" id="JAUSQZ010000001">
    <property type="protein sequence ID" value="MDP9830583.1"/>
    <property type="molecule type" value="Genomic_DNA"/>
</dbReference>
<dbReference type="PROSITE" id="PS01162">
    <property type="entry name" value="QOR_ZETA_CRYSTAL"/>
    <property type="match status" value="1"/>
</dbReference>
<sequence length="321" mass="33407">MRAARVTSTAGPGALEIVEVPEPVPGPGDVVIEVEAAGVNFPDTLLTRDLYQYKPGLPFTLGGEVAGTVRQAPPESGFVPGDRVAASTTTGAFAEVVVAPAHTVGPLPGKVGFVTGACLPMNYLTVTFALNLRAGLLPGQTVLVHGAAGGIGSAAVQMAKLMGARVFSVVSTPEKAEFAKGLGSDEVFLADGFKDAVLDLTAGGGVDVVVDPVGGDRFTDSLRCLAPLGRALVIGFTEGSIPTVKVNRLLHNNIDVRGVGWGAFTAKYPQAWRREWDRLVPQLKSGAVEPPVHRIYALERVAEAVGLLEERAVFGKVVIQP</sequence>
<dbReference type="Pfam" id="PF08240">
    <property type="entry name" value="ADH_N"/>
    <property type="match status" value="1"/>
</dbReference>
<dbReference type="InterPro" id="IPR051397">
    <property type="entry name" value="Zn-ADH-like_protein"/>
</dbReference>
<dbReference type="SUPFAM" id="SSF51735">
    <property type="entry name" value="NAD(P)-binding Rossmann-fold domains"/>
    <property type="match status" value="1"/>
</dbReference>
<proteinExistence type="predicted"/>
<name>A0ABT9PD06_9ACTN</name>
<dbReference type="Pfam" id="PF00107">
    <property type="entry name" value="ADH_zinc_N"/>
    <property type="match status" value="1"/>
</dbReference>
<dbReference type="InterPro" id="IPR011032">
    <property type="entry name" value="GroES-like_sf"/>
</dbReference>